<dbReference type="InterPro" id="IPR051397">
    <property type="entry name" value="Zn-ADH-like_protein"/>
</dbReference>
<dbReference type="PANTHER" id="PTHR43677:SF4">
    <property type="entry name" value="QUINONE OXIDOREDUCTASE-LIKE PROTEIN 2"/>
    <property type="match status" value="1"/>
</dbReference>
<dbReference type="OMA" id="CDIRGVF"/>
<dbReference type="SUPFAM" id="SSF50129">
    <property type="entry name" value="GroES-like"/>
    <property type="match status" value="1"/>
</dbReference>
<dbReference type="OrthoDB" id="338930at2759"/>
<evidence type="ECO:0000313" key="2">
    <source>
        <dbReference type="EMBL" id="KRX05277.1"/>
    </source>
</evidence>
<dbReference type="Pfam" id="PF08240">
    <property type="entry name" value="ADH_N"/>
    <property type="match status" value="1"/>
</dbReference>
<evidence type="ECO:0000259" key="1">
    <source>
        <dbReference type="SMART" id="SM00829"/>
    </source>
</evidence>
<dbReference type="InterPro" id="IPR011032">
    <property type="entry name" value="GroES-like_sf"/>
</dbReference>
<dbReference type="SUPFAM" id="SSF51735">
    <property type="entry name" value="NAD(P)-binding Rossmann-fold domains"/>
    <property type="match status" value="1"/>
</dbReference>
<dbReference type="Pfam" id="PF00107">
    <property type="entry name" value="ADH_zinc_N"/>
    <property type="match status" value="1"/>
</dbReference>
<dbReference type="Proteomes" id="UP000054937">
    <property type="component" value="Unassembled WGS sequence"/>
</dbReference>
<comment type="caution">
    <text evidence="2">The sequence shown here is derived from an EMBL/GenBank/DDBJ whole genome shotgun (WGS) entry which is preliminary data.</text>
</comment>
<dbReference type="AlphaFoldDB" id="A0A0V0QSX5"/>
<dbReference type="InterPro" id="IPR013149">
    <property type="entry name" value="ADH-like_C"/>
</dbReference>
<feature type="domain" description="Enoyl reductase (ER)" evidence="1">
    <location>
        <begin position="13"/>
        <end position="333"/>
    </location>
</feature>
<dbReference type="EMBL" id="LDAU01000109">
    <property type="protein sequence ID" value="KRX05277.1"/>
    <property type="molecule type" value="Genomic_DNA"/>
</dbReference>
<sequence length="353" mass="39420">MGKVKQIYLEKYGQPFIREIETPLNLKKNQVRIQVHHCSLNFADYLQQLGKYQEQPQLPHGLGFEAGGIITEIYDKNQEITSADGAKLKLGDKVIVRTQGAYSEELICYPQQLFKTLNNFSIAETISSNTVLGTAEMGLVDRAQSKPGDWVLITGASGGQGAAAVMVAKSLGCKVISLARGQEKCKFVKELGSDHVIDLQSTDLKQRVTQVMKITNNKGVKTVFECVGGEIFQECLKYIKWDAKILVIGFAGGQIPKLSTNILLVKNSSLIGLYWGAHLKMDFNKFQKGQENINNLISQQKLKSLPYEEYALEDFQIVLDKFKNHQIQGKMILTTKNAANHKNLLTKNQKPKL</sequence>
<dbReference type="PANTHER" id="PTHR43677">
    <property type="entry name" value="SHORT-CHAIN DEHYDROGENASE/REDUCTASE"/>
    <property type="match status" value="1"/>
</dbReference>
<dbReference type="InterPro" id="IPR036291">
    <property type="entry name" value="NAD(P)-bd_dom_sf"/>
</dbReference>
<proteinExistence type="predicted"/>
<dbReference type="InterPro" id="IPR020843">
    <property type="entry name" value="ER"/>
</dbReference>
<reference evidence="2 3" key="1">
    <citation type="journal article" date="2015" name="Sci. Rep.">
        <title>Genome of the facultative scuticociliatosis pathogen Pseudocohnilembus persalinus provides insight into its virulence through horizontal gene transfer.</title>
        <authorList>
            <person name="Xiong J."/>
            <person name="Wang G."/>
            <person name="Cheng J."/>
            <person name="Tian M."/>
            <person name="Pan X."/>
            <person name="Warren A."/>
            <person name="Jiang C."/>
            <person name="Yuan D."/>
            <person name="Miao W."/>
        </authorList>
    </citation>
    <scope>NUCLEOTIDE SEQUENCE [LARGE SCALE GENOMIC DNA]</scope>
    <source>
        <strain evidence="2">36N120E</strain>
    </source>
</reference>
<gene>
    <name evidence="2" type="ORF">PPERSA_00578</name>
</gene>
<dbReference type="Gene3D" id="3.90.180.10">
    <property type="entry name" value="Medium-chain alcohol dehydrogenases, catalytic domain"/>
    <property type="match status" value="1"/>
</dbReference>
<name>A0A0V0QSX5_PSEPJ</name>
<accession>A0A0V0QSX5</accession>
<organism evidence="2 3">
    <name type="scientific">Pseudocohnilembus persalinus</name>
    <name type="common">Ciliate</name>
    <dbReference type="NCBI Taxonomy" id="266149"/>
    <lineage>
        <taxon>Eukaryota</taxon>
        <taxon>Sar</taxon>
        <taxon>Alveolata</taxon>
        <taxon>Ciliophora</taxon>
        <taxon>Intramacronucleata</taxon>
        <taxon>Oligohymenophorea</taxon>
        <taxon>Scuticociliatia</taxon>
        <taxon>Philasterida</taxon>
        <taxon>Pseudocohnilembidae</taxon>
        <taxon>Pseudocohnilembus</taxon>
    </lineage>
</organism>
<dbReference type="GO" id="GO:0016491">
    <property type="term" value="F:oxidoreductase activity"/>
    <property type="evidence" value="ECO:0007669"/>
    <property type="project" value="InterPro"/>
</dbReference>
<dbReference type="Gene3D" id="3.40.50.720">
    <property type="entry name" value="NAD(P)-binding Rossmann-like Domain"/>
    <property type="match status" value="1"/>
</dbReference>
<evidence type="ECO:0000313" key="3">
    <source>
        <dbReference type="Proteomes" id="UP000054937"/>
    </source>
</evidence>
<dbReference type="SMART" id="SM00829">
    <property type="entry name" value="PKS_ER"/>
    <property type="match status" value="1"/>
</dbReference>
<protein>
    <submittedName>
        <fullName evidence="2">GroES (Chaperonin 10)-like protein</fullName>
    </submittedName>
</protein>
<keyword evidence="3" id="KW-1185">Reference proteome</keyword>
<dbReference type="InterPro" id="IPR013154">
    <property type="entry name" value="ADH-like_N"/>
</dbReference>
<dbReference type="InParanoid" id="A0A0V0QSX5"/>